<keyword evidence="9" id="KW-0472">Membrane</keyword>
<dbReference type="STRING" id="505317.OA57_08910"/>
<keyword evidence="7" id="KW-1278">Translocase</keyword>
<dbReference type="InterPro" id="IPR003439">
    <property type="entry name" value="ABC_transporter-like_ATP-bd"/>
</dbReference>
<dbReference type="Gene3D" id="3.40.50.300">
    <property type="entry name" value="P-loop containing nucleotide triphosphate hydrolases"/>
    <property type="match status" value="1"/>
</dbReference>
<keyword evidence="8" id="KW-0406">Ion transport</keyword>
<dbReference type="PANTHER" id="PTHR42734:SF9">
    <property type="entry name" value="ZINC IMPORT ATP-BINDING PROTEIN ZNUC"/>
    <property type="match status" value="1"/>
</dbReference>
<dbReference type="InterPro" id="IPR017871">
    <property type="entry name" value="ABC_transporter-like_CS"/>
</dbReference>
<protein>
    <submittedName>
        <fullName evidence="11">Zinc ABC transporter ATPase</fullName>
    </submittedName>
</protein>
<evidence type="ECO:0000313" key="11">
    <source>
        <dbReference type="EMBL" id="KGQ69958.1"/>
    </source>
</evidence>
<dbReference type="PANTHER" id="PTHR42734">
    <property type="entry name" value="METAL TRANSPORT SYSTEM ATP-BINDING PROTEIN TM_0124-RELATED"/>
    <property type="match status" value="1"/>
</dbReference>
<keyword evidence="5" id="KW-0067">ATP-binding</keyword>
<evidence type="ECO:0000313" key="12">
    <source>
        <dbReference type="Proteomes" id="UP000030380"/>
    </source>
</evidence>
<dbReference type="Proteomes" id="UP000030380">
    <property type="component" value="Unassembled WGS sequence"/>
</dbReference>
<dbReference type="Pfam" id="PF00005">
    <property type="entry name" value="ABC_tran"/>
    <property type="match status" value="1"/>
</dbReference>
<evidence type="ECO:0000256" key="8">
    <source>
        <dbReference type="ARBA" id="ARBA00023065"/>
    </source>
</evidence>
<keyword evidence="6" id="KW-0864">Zinc transport</keyword>
<dbReference type="InterPro" id="IPR050153">
    <property type="entry name" value="Metal_Ion_Import_ABC"/>
</dbReference>
<keyword evidence="4" id="KW-0862">Zinc</keyword>
<dbReference type="GO" id="GO:0006829">
    <property type="term" value="P:zinc ion transport"/>
    <property type="evidence" value="ECO:0007669"/>
    <property type="project" value="UniProtKB-KW"/>
</dbReference>
<evidence type="ECO:0000256" key="7">
    <source>
        <dbReference type="ARBA" id="ARBA00022967"/>
    </source>
</evidence>
<keyword evidence="2" id="KW-1003">Cell membrane</keyword>
<dbReference type="GO" id="GO:0005524">
    <property type="term" value="F:ATP binding"/>
    <property type="evidence" value="ECO:0007669"/>
    <property type="project" value="UniProtKB-KW"/>
</dbReference>
<keyword evidence="12" id="KW-1185">Reference proteome</keyword>
<dbReference type="GO" id="GO:0016887">
    <property type="term" value="F:ATP hydrolysis activity"/>
    <property type="evidence" value="ECO:0007669"/>
    <property type="project" value="InterPro"/>
</dbReference>
<comment type="caution">
    <text evidence="11">The sequence shown here is derived from an EMBL/GenBank/DDBJ whole genome shotgun (WGS) entry which is preliminary data.</text>
</comment>
<keyword evidence="1" id="KW-0813">Transport</keyword>
<evidence type="ECO:0000256" key="5">
    <source>
        <dbReference type="ARBA" id="ARBA00022840"/>
    </source>
</evidence>
<accession>A0A0A3AKN5</accession>
<evidence type="ECO:0000256" key="3">
    <source>
        <dbReference type="ARBA" id="ARBA00022741"/>
    </source>
</evidence>
<dbReference type="GO" id="GO:0010043">
    <property type="term" value="P:response to zinc ion"/>
    <property type="evidence" value="ECO:0007669"/>
    <property type="project" value="TreeGrafter"/>
</dbReference>
<keyword evidence="3" id="KW-0547">Nucleotide-binding</keyword>
<evidence type="ECO:0000256" key="9">
    <source>
        <dbReference type="ARBA" id="ARBA00023136"/>
    </source>
</evidence>
<dbReference type="RefSeq" id="WP_034617139.1">
    <property type="nucleotide sequence ID" value="NZ_JSUM01000014.1"/>
</dbReference>
<dbReference type="FunFam" id="3.40.50.300:FF:000392">
    <property type="entry name" value="Zinc import ATP-binding protein ZnuC"/>
    <property type="match status" value="1"/>
</dbReference>
<dbReference type="InterPro" id="IPR027417">
    <property type="entry name" value="P-loop_NTPase"/>
</dbReference>
<evidence type="ECO:0000256" key="2">
    <source>
        <dbReference type="ARBA" id="ARBA00022475"/>
    </source>
</evidence>
<evidence type="ECO:0000256" key="6">
    <source>
        <dbReference type="ARBA" id="ARBA00022906"/>
    </source>
</evidence>
<proteinExistence type="predicted"/>
<evidence type="ECO:0000256" key="4">
    <source>
        <dbReference type="ARBA" id="ARBA00022833"/>
    </source>
</evidence>
<dbReference type="PROSITE" id="PS50893">
    <property type="entry name" value="ABC_TRANSPORTER_2"/>
    <property type="match status" value="1"/>
</dbReference>
<dbReference type="NCBIfam" id="NF007090">
    <property type="entry name" value="PRK09544.1"/>
    <property type="match status" value="1"/>
</dbReference>
<dbReference type="SMART" id="SM00382">
    <property type="entry name" value="AAA"/>
    <property type="match status" value="1"/>
</dbReference>
<name>A0A0A3AKN5_9PAST</name>
<dbReference type="OrthoDB" id="9780942at2"/>
<dbReference type="PROSITE" id="PS00211">
    <property type="entry name" value="ABC_TRANSPORTER_1"/>
    <property type="match status" value="1"/>
</dbReference>
<feature type="domain" description="ABC transporter" evidence="10">
    <location>
        <begin position="11"/>
        <end position="232"/>
    </location>
</feature>
<dbReference type="AlphaFoldDB" id="A0A0A3AKN5"/>
<evidence type="ECO:0000256" key="1">
    <source>
        <dbReference type="ARBA" id="ARBA00022448"/>
    </source>
</evidence>
<evidence type="ECO:0000259" key="10">
    <source>
        <dbReference type="PROSITE" id="PS50893"/>
    </source>
</evidence>
<reference evidence="11 12" key="1">
    <citation type="submission" date="2014-11" db="EMBL/GenBank/DDBJ databases">
        <title>Draft genome sequence of Chelonobacter oris 1662T, associated with respiratory disease in Hermann's Tortoises.</title>
        <authorList>
            <person name="Kudirkiene E."/>
            <person name="Hansen M.J."/>
            <person name="Bojesen A.M."/>
        </authorList>
    </citation>
    <scope>NUCLEOTIDE SEQUENCE [LARGE SCALE GENOMIC DNA]</scope>
    <source>
        <strain evidence="11 12">1662</strain>
    </source>
</reference>
<sequence length="268" mass="29965">MVLDTQQQPLIELQNICVSFDSKIVLDNISLRLYPNSVTTIVGPNGGGKSTLLKVLLKLIRPNSGTVKSKAKLRIGYVPQKIHLDQALPLTVAKFLSLKQHLKSQQLAEILQRLSIQRLAQQSMHKLSGGEMQRVLLARALLNRPELLVLDEPVQGVDIAGQAELYQLIRESKNRIDCAVLMVSHDLHLVMANTDQVLCINQHLCCAGTPETVSEHPDFIQYFGDQFAQNFALYTHHHNHKHNLHGEVCCSSASVSAQCHHEHSHDHQ</sequence>
<organism evidence="11 12">
    <name type="scientific">Chelonobacter oris</name>
    <dbReference type="NCBI Taxonomy" id="505317"/>
    <lineage>
        <taxon>Bacteria</taxon>
        <taxon>Pseudomonadati</taxon>
        <taxon>Pseudomonadota</taxon>
        <taxon>Gammaproteobacteria</taxon>
        <taxon>Pasteurellales</taxon>
        <taxon>Pasteurellaceae</taxon>
        <taxon>Chelonobacter</taxon>
    </lineage>
</organism>
<dbReference type="SUPFAM" id="SSF52540">
    <property type="entry name" value="P-loop containing nucleoside triphosphate hydrolases"/>
    <property type="match status" value="1"/>
</dbReference>
<dbReference type="InterPro" id="IPR003593">
    <property type="entry name" value="AAA+_ATPase"/>
</dbReference>
<gene>
    <name evidence="11" type="primary">znuC</name>
    <name evidence="11" type="ORF">OA57_08910</name>
</gene>
<dbReference type="EMBL" id="JSUM01000014">
    <property type="protein sequence ID" value="KGQ69958.1"/>
    <property type="molecule type" value="Genomic_DNA"/>
</dbReference>